<reference evidence="1" key="1">
    <citation type="submission" date="2007-07" db="EMBL/GenBank/DDBJ databases">
        <title>PCAP assembly of the Caenorhabditis remanei genome.</title>
        <authorList>
            <consortium name="The Caenorhabditis remanei Sequencing Consortium"/>
            <person name="Wilson R.K."/>
        </authorList>
    </citation>
    <scope>NUCLEOTIDE SEQUENCE [LARGE SCALE GENOMIC DNA]</scope>
    <source>
        <strain evidence="1">PB4641</strain>
    </source>
</reference>
<dbReference type="AlphaFoldDB" id="E3MJS4"/>
<evidence type="ECO:0000313" key="2">
    <source>
        <dbReference type="Proteomes" id="UP000008281"/>
    </source>
</evidence>
<organism evidence="2">
    <name type="scientific">Caenorhabditis remanei</name>
    <name type="common">Caenorhabditis vulgaris</name>
    <dbReference type="NCBI Taxonomy" id="31234"/>
    <lineage>
        <taxon>Eukaryota</taxon>
        <taxon>Metazoa</taxon>
        <taxon>Ecdysozoa</taxon>
        <taxon>Nematoda</taxon>
        <taxon>Chromadorea</taxon>
        <taxon>Rhabditida</taxon>
        <taxon>Rhabditina</taxon>
        <taxon>Rhabditomorpha</taxon>
        <taxon>Rhabditoidea</taxon>
        <taxon>Rhabditidae</taxon>
        <taxon>Peloderinae</taxon>
        <taxon>Caenorhabditis</taxon>
    </lineage>
</organism>
<dbReference type="OMA" id="YAFERNC"/>
<proteinExistence type="predicted"/>
<evidence type="ECO:0000313" key="1">
    <source>
        <dbReference type="EMBL" id="EFP03688.1"/>
    </source>
</evidence>
<dbReference type="HOGENOM" id="CLU_2456809_0_0_1"/>
<sequence>MNFVITIFMLVTLSSATLLIHPHRTHPITHDYKFERNCFFSPAQCLLGNFPRSSKLQPMLRVFEDKSLSKIYSRLLLSNNKPSFFGYKK</sequence>
<dbReference type="Proteomes" id="UP000008281">
    <property type="component" value="Unassembled WGS sequence"/>
</dbReference>
<name>E3MJS4_CAERE</name>
<dbReference type="OrthoDB" id="5832700at2759"/>
<accession>E3MJS4</accession>
<dbReference type="EMBL" id="DS268450">
    <property type="protein sequence ID" value="EFP03688.1"/>
    <property type="molecule type" value="Genomic_DNA"/>
</dbReference>
<gene>
    <name evidence="1" type="ORF">CRE_19268</name>
</gene>
<dbReference type="eggNOG" id="ENOG502TK46">
    <property type="taxonomic scope" value="Eukaryota"/>
</dbReference>
<protein>
    <submittedName>
        <fullName evidence="1">Uncharacterized protein</fullName>
    </submittedName>
</protein>
<dbReference type="STRING" id="31234.E3MJS4"/>
<keyword evidence="2" id="KW-1185">Reference proteome</keyword>